<feature type="region of interest" description="Disordered" evidence="1">
    <location>
        <begin position="59"/>
        <end position="91"/>
    </location>
</feature>
<evidence type="ECO:0000256" key="1">
    <source>
        <dbReference type="SAM" id="MobiDB-lite"/>
    </source>
</evidence>
<gene>
    <name evidence="2" type="ORF">FHR84_003558</name>
</gene>
<keyword evidence="3" id="KW-1185">Reference proteome</keyword>
<dbReference type="EMBL" id="JACBYW010000006">
    <property type="protein sequence ID" value="NYH80209.1"/>
    <property type="molecule type" value="Genomic_DNA"/>
</dbReference>
<organism evidence="2 3">
    <name type="scientific">Actinopolyspora biskrensis</name>
    <dbReference type="NCBI Taxonomy" id="1470178"/>
    <lineage>
        <taxon>Bacteria</taxon>
        <taxon>Bacillati</taxon>
        <taxon>Actinomycetota</taxon>
        <taxon>Actinomycetes</taxon>
        <taxon>Actinopolysporales</taxon>
        <taxon>Actinopolysporaceae</taxon>
        <taxon>Actinopolyspora</taxon>
    </lineage>
</organism>
<dbReference type="RefSeq" id="WP_179536548.1">
    <property type="nucleotide sequence ID" value="NZ_JACBYW010000006.1"/>
</dbReference>
<protein>
    <submittedName>
        <fullName evidence="2">Uncharacterized protein</fullName>
    </submittedName>
</protein>
<evidence type="ECO:0000313" key="2">
    <source>
        <dbReference type="EMBL" id="NYH80209.1"/>
    </source>
</evidence>
<dbReference type="Proteomes" id="UP000548304">
    <property type="component" value="Unassembled WGS sequence"/>
</dbReference>
<name>A0A852Z370_9ACTN</name>
<sequence>MTRASTAPGAKSLVAGILTATALCAVAVFTVAGSGCENPGSYERRGGVLELVNGCVSREDLPVSTGDEGPSRQGPSHRFDGSGEPLPGLSS</sequence>
<comment type="caution">
    <text evidence="2">The sequence shown here is derived from an EMBL/GenBank/DDBJ whole genome shotgun (WGS) entry which is preliminary data.</text>
</comment>
<evidence type="ECO:0000313" key="3">
    <source>
        <dbReference type="Proteomes" id="UP000548304"/>
    </source>
</evidence>
<dbReference type="AlphaFoldDB" id="A0A852Z370"/>
<proteinExistence type="predicted"/>
<accession>A0A852Z370</accession>
<reference evidence="2 3" key="1">
    <citation type="submission" date="2020-07" db="EMBL/GenBank/DDBJ databases">
        <title>Genomic Encyclopedia of Type Strains, Phase III (KMG-III): the genomes of soil and plant-associated and newly described type strains.</title>
        <authorList>
            <person name="Whitman W."/>
        </authorList>
    </citation>
    <scope>NUCLEOTIDE SEQUENCE [LARGE SCALE GENOMIC DNA]</scope>
    <source>
        <strain evidence="2 3">CECT 8576</strain>
    </source>
</reference>